<dbReference type="RefSeq" id="WP_211800286.1">
    <property type="nucleotide sequence ID" value="NZ_JAGSCS010000004.1"/>
</dbReference>
<evidence type="ECO:0000313" key="2">
    <source>
        <dbReference type="Proteomes" id="UP000675379"/>
    </source>
</evidence>
<dbReference type="Proteomes" id="UP000675379">
    <property type="component" value="Unassembled WGS sequence"/>
</dbReference>
<sequence>MEERQHICPECNKPVPSKDHLAWVKDLYGIPFKKVCLDCYDTVSDRILNNHYGDELTHDELYGEDY</sequence>
<protein>
    <submittedName>
        <fullName evidence="1">Uncharacterized protein</fullName>
    </submittedName>
</protein>
<keyword evidence="2" id="KW-1185">Reference proteome</keyword>
<name>A0A941CQE0_9CLOT</name>
<accession>A0A941CQE0</accession>
<evidence type="ECO:0000313" key="1">
    <source>
        <dbReference type="EMBL" id="MBR0575719.1"/>
    </source>
</evidence>
<proteinExistence type="predicted"/>
<reference evidence="1" key="1">
    <citation type="submission" date="2021-04" db="EMBL/GenBank/DDBJ databases">
        <title>Proteiniclasticum sedimins sp. nov., an obligate anaerobic bacterium isolated from anaerobic sludge.</title>
        <authorList>
            <person name="Liu J."/>
        </authorList>
    </citation>
    <scope>NUCLEOTIDE SEQUENCE</scope>
    <source>
        <strain evidence="1">BAD-10</strain>
    </source>
</reference>
<dbReference type="AlphaFoldDB" id="A0A941CQE0"/>
<dbReference type="EMBL" id="JAGSCS010000004">
    <property type="protein sequence ID" value="MBR0575719.1"/>
    <property type="molecule type" value="Genomic_DNA"/>
</dbReference>
<organism evidence="1 2">
    <name type="scientific">Proteiniclasticum sediminis</name>
    <dbReference type="NCBI Taxonomy" id="2804028"/>
    <lineage>
        <taxon>Bacteria</taxon>
        <taxon>Bacillati</taxon>
        <taxon>Bacillota</taxon>
        <taxon>Clostridia</taxon>
        <taxon>Eubacteriales</taxon>
        <taxon>Clostridiaceae</taxon>
        <taxon>Proteiniclasticum</taxon>
    </lineage>
</organism>
<gene>
    <name evidence="1" type="ORF">KCG48_05105</name>
</gene>
<comment type="caution">
    <text evidence="1">The sequence shown here is derived from an EMBL/GenBank/DDBJ whole genome shotgun (WGS) entry which is preliminary data.</text>
</comment>